<evidence type="ECO:0000256" key="1">
    <source>
        <dbReference type="ARBA" id="ARBA00003440"/>
    </source>
</evidence>
<feature type="region of interest" description="Disordered" evidence="13">
    <location>
        <begin position="210"/>
        <end position="289"/>
    </location>
</feature>
<evidence type="ECO:0000256" key="3">
    <source>
        <dbReference type="ARBA" id="ARBA00004269"/>
    </source>
</evidence>
<gene>
    <name evidence="15" type="primary">MACO1</name>
    <name evidence="15" type="ORF">EVAR_40434_1</name>
</gene>
<dbReference type="EMBL" id="BGZK01000693">
    <property type="protein sequence ID" value="GBP56443.1"/>
    <property type="molecule type" value="Genomic_DNA"/>
</dbReference>
<proteinExistence type="predicted"/>
<comment type="subcellular location">
    <subcellularLocation>
        <location evidence="2">Nucleus membrane</location>
        <topology evidence="2">Multi-pass membrane protein</topology>
    </subcellularLocation>
    <subcellularLocation>
        <location evidence="3">Rough endoplasmic reticulum membrane</location>
        <topology evidence="3">Multi-pass membrane protein</topology>
    </subcellularLocation>
</comment>
<evidence type="ECO:0000256" key="12">
    <source>
        <dbReference type="ARBA" id="ARBA00031129"/>
    </source>
</evidence>
<dbReference type="AlphaFoldDB" id="A0A4C1WZX5"/>
<comment type="function">
    <text evidence="1">Plays a role in the regulation of neuronal activity.</text>
</comment>
<keyword evidence="11" id="KW-0539">Nucleus</keyword>
<reference evidence="15 16" key="1">
    <citation type="journal article" date="2019" name="Commun. Biol.">
        <title>The bagworm genome reveals a unique fibroin gene that provides high tensile strength.</title>
        <authorList>
            <person name="Kono N."/>
            <person name="Nakamura H."/>
            <person name="Ohtoshi R."/>
            <person name="Tomita M."/>
            <person name="Numata K."/>
            <person name="Arakawa K."/>
        </authorList>
    </citation>
    <scope>NUCLEOTIDE SEQUENCE [LARGE SCALE GENOMIC DNA]</scope>
</reference>
<feature type="region of interest" description="Disordered" evidence="13">
    <location>
        <begin position="502"/>
        <end position="528"/>
    </location>
</feature>
<sequence length="695" mass="79015">MKRRNAETGKMRRPIKRTKITEGMYGNSMLYLKFVMLWATVVVADYMLEFRFEFLWPFWMMLRSVYDSFKYQGLAFSVFFICIALTSDMICFFFIPIQWIFFAASTYVWVQYVWYTVADKGACLPTVALCCAIVYVEGAVRVADRGGGIAGGGLELYRPLAAHCVGYPAVTLGFGFKSYVSYRLRLRRQRRVQQENEFYYQLMRQALPESALETNQTPPTTVTTKESERSPPVSNGSVEKSETEHKHMNGTAIHNTTAKIKKSERERERRTEPNGMCHHDHSAIQINSKVEKQTLQNHVCKEREWRATAGSSPQPAPALSNGEPPTHQDEEDRRHDGKSTSKSTLKCEKKDKEKELITQKEEKKRNKNKEKDKDKETSDSHKSTEQVKEQIVKEKEVENTKEVVKCSKESNLSKEKEKDRERERELREARECAEELKRVRAELAAAKAGEAEARRALAAAVAADRQRRADHQQLRHAHAALQHKLSTWRGTERAALERRLGEERRARTSAEQQLQRAQQLNRQRKTSECDSEWCRTRRAAAESEAGGLRRELQRAHDAAANLQRDLSAATDQVRALELRQEESGTGARLASALQALQERAAHLERSLSAETRVKLDLFSALGEAKRQLQIREGLISKQEKEIEELKAQMLAVLPPDSFVSPAVAGGAVSKLRLTDGSPLDPNASVYTPKQLCSDA</sequence>
<feature type="compositionally biased region" description="Basic and acidic residues" evidence="13">
    <location>
        <begin position="326"/>
        <end position="425"/>
    </location>
</feature>
<keyword evidence="10" id="KW-0325">Glycoprotein</keyword>
<evidence type="ECO:0000313" key="16">
    <source>
        <dbReference type="Proteomes" id="UP000299102"/>
    </source>
</evidence>
<dbReference type="GO" id="GO:0023041">
    <property type="term" value="P:neuronal signal transduction"/>
    <property type="evidence" value="ECO:0007669"/>
    <property type="project" value="InterPro"/>
</dbReference>
<organism evidence="15 16">
    <name type="scientific">Eumeta variegata</name>
    <name type="common">Bagworm moth</name>
    <name type="synonym">Eumeta japonica</name>
    <dbReference type="NCBI Taxonomy" id="151549"/>
    <lineage>
        <taxon>Eukaryota</taxon>
        <taxon>Metazoa</taxon>
        <taxon>Ecdysozoa</taxon>
        <taxon>Arthropoda</taxon>
        <taxon>Hexapoda</taxon>
        <taxon>Insecta</taxon>
        <taxon>Pterygota</taxon>
        <taxon>Neoptera</taxon>
        <taxon>Endopterygota</taxon>
        <taxon>Lepidoptera</taxon>
        <taxon>Glossata</taxon>
        <taxon>Ditrysia</taxon>
        <taxon>Tineoidea</taxon>
        <taxon>Psychidae</taxon>
        <taxon>Oiketicinae</taxon>
        <taxon>Eumeta</taxon>
    </lineage>
</organism>
<evidence type="ECO:0000256" key="9">
    <source>
        <dbReference type="ARBA" id="ARBA00023136"/>
    </source>
</evidence>
<keyword evidence="9 14" id="KW-0472">Membrane</keyword>
<feature type="transmembrane region" description="Helical" evidence="14">
    <location>
        <begin position="92"/>
        <end position="110"/>
    </location>
</feature>
<evidence type="ECO:0000256" key="13">
    <source>
        <dbReference type="SAM" id="MobiDB-lite"/>
    </source>
</evidence>
<feature type="compositionally biased region" description="Low complexity" evidence="13">
    <location>
        <begin position="214"/>
        <end position="224"/>
    </location>
</feature>
<evidence type="ECO:0000256" key="8">
    <source>
        <dbReference type="ARBA" id="ARBA00022989"/>
    </source>
</evidence>
<dbReference type="PANTHER" id="PTHR47464:SF2">
    <property type="entry name" value="MACOILIN"/>
    <property type="match status" value="1"/>
</dbReference>
<feature type="region of interest" description="Disordered" evidence="13">
    <location>
        <begin position="673"/>
        <end position="695"/>
    </location>
</feature>
<evidence type="ECO:0000256" key="11">
    <source>
        <dbReference type="ARBA" id="ARBA00023242"/>
    </source>
</evidence>
<evidence type="ECO:0000256" key="14">
    <source>
        <dbReference type="SAM" id="Phobius"/>
    </source>
</evidence>
<feature type="compositionally biased region" description="Low complexity" evidence="13">
    <location>
        <begin position="512"/>
        <end position="521"/>
    </location>
</feature>
<evidence type="ECO:0000256" key="7">
    <source>
        <dbReference type="ARBA" id="ARBA00022824"/>
    </source>
</evidence>
<dbReference type="GO" id="GO:0030867">
    <property type="term" value="C:rough endoplasmic reticulum membrane"/>
    <property type="evidence" value="ECO:0007669"/>
    <property type="project" value="UniProtKB-SubCell"/>
</dbReference>
<accession>A0A4C1WZX5</accession>
<dbReference type="Pfam" id="PF09726">
    <property type="entry name" value="Macoilin"/>
    <property type="match status" value="1"/>
</dbReference>
<keyword evidence="5" id="KW-0597">Phosphoprotein</keyword>
<evidence type="ECO:0000256" key="4">
    <source>
        <dbReference type="ARBA" id="ARBA00021882"/>
    </source>
</evidence>
<dbReference type="PANTHER" id="PTHR47464">
    <property type="entry name" value="MACOILIN"/>
    <property type="match status" value="1"/>
</dbReference>
<evidence type="ECO:0000256" key="10">
    <source>
        <dbReference type="ARBA" id="ARBA00023180"/>
    </source>
</evidence>
<evidence type="ECO:0000256" key="2">
    <source>
        <dbReference type="ARBA" id="ARBA00004232"/>
    </source>
</evidence>
<name>A0A4C1WZX5_EUMVA</name>
<keyword evidence="6 14" id="KW-0812">Transmembrane</keyword>
<evidence type="ECO:0000256" key="6">
    <source>
        <dbReference type="ARBA" id="ARBA00022692"/>
    </source>
</evidence>
<protein>
    <recommendedName>
        <fullName evidence="4">Macoilin</fullName>
    </recommendedName>
    <alternativeName>
        <fullName evidence="12">Transmembrane protein 57</fullName>
    </alternativeName>
</protein>
<keyword evidence="7" id="KW-0256">Endoplasmic reticulum</keyword>
<evidence type="ECO:0000313" key="15">
    <source>
        <dbReference type="EMBL" id="GBP56443.1"/>
    </source>
</evidence>
<comment type="caution">
    <text evidence="15">The sequence shown here is derived from an EMBL/GenBank/DDBJ whole genome shotgun (WGS) entry which is preliminary data.</text>
</comment>
<feature type="region of interest" description="Disordered" evidence="13">
    <location>
        <begin position="306"/>
        <end position="425"/>
    </location>
</feature>
<keyword evidence="16" id="KW-1185">Reference proteome</keyword>
<feature type="transmembrane region" description="Helical" evidence="14">
    <location>
        <begin position="69"/>
        <end position="86"/>
    </location>
</feature>
<feature type="transmembrane region" description="Helical" evidence="14">
    <location>
        <begin position="30"/>
        <end position="48"/>
    </location>
</feature>
<feature type="compositionally biased region" description="Basic and acidic residues" evidence="13">
    <location>
        <begin position="261"/>
        <end position="282"/>
    </location>
</feature>
<keyword evidence="8 14" id="KW-1133">Transmembrane helix</keyword>
<dbReference type="GO" id="GO:0031965">
    <property type="term" value="C:nuclear membrane"/>
    <property type="evidence" value="ECO:0007669"/>
    <property type="project" value="UniProtKB-SubCell"/>
</dbReference>
<dbReference type="Proteomes" id="UP000299102">
    <property type="component" value="Unassembled WGS sequence"/>
</dbReference>
<dbReference type="STRING" id="151549.A0A4C1WZX5"/>
<dbReference type="OrthoDB" id="10071111at2759"/>
<dbReference type="InterPro" id="IPR019130">
    <property type="entry name" value="Macoilin"/>
</dbReference>
<evidence type="ECO:0000256" key="5">
    <source>
        <dbReference type="ARBA" id="ARBA00022553"/>
    </source>
</evidence>